<accession>A0A8J4GIH6</accession>
<organism evidence="2 3">
    <name type="scientific">Volvox reticuliferus</name>
    <dbReference type="NCBI Taxonomy" id="1737510"/>
    <lineage>
        <taxon>Eukaryota</taxon>
        <taxon>Viridiplantae</taxon>
        <taxon>Chlorophyta</taxon>
        <taxon>core chlorophytes</taxon>
        <taxon>Chlorophyceae</taxon>
        <taxon>CS clade</taxon>
        <taxon>Chlamydomonadales</taxon>
        <taxon>Volvocaceae</taxon>
        <taxon>Volvox</taxon>
    </lineage>
</organism>
<feature type="non-terminal residue" evidence="2">
    <location>
        <position position="1"/>
    </location>
</feature>
<feature type="compositionally biased region" description="Low complexity" evidence="1">
    <location>
        <begin position="46"/>
        <end position="60"/>
    </location>
</feature>
<proteinExistence type="predicted"/>
<dbReference type="AlphaFoldDB" id="A0A8J4GIH6"/>
<reference evidence="2" key="1">
    <citation type="journal article" date="2021" name="Proc. Natl. Acad. Sci. U.S.A.">
        <title>Three genomes in the algal genus Volvox reveal the fate of a haploid sex-determining region after a transition to homothallism.</title>
        <authorList>
            <person name="Yamamoto K."/>
            <person name="Hamaji T."/>
            <person name="Kawai-Toyooka H."/>
            <person name="Matsuzaki R."/>
            <person name="Takahashi F."/>
            <person name="Nishimura Y."/>
            <person name="Kawachi M."/>
            <person name="Noguchi H."/>
            <person name="Minakuchi Y."/>
            <person name="Umen J.G."/>
            <person name="Toyoda A."/>
            <person name="Nozaki H."/>
        </authorList>
    </citation>
    <scope>NUCLEOTIDE SEQUENCE</scope>
    <source>
        <strain evidence="2">NIES-3785</strain>
    </source>
</reference>
<sequence>GNSRPAPAGSLPPAGGNDVATIQGLRRYTAAQLHQLSVVRQIQLRQQAATTAEAQQQHQQGHTKPAVQTKAEQQAQVLAAAAEVAHQVAARKAASAEQQRQNPQHEALAAADQRLLVAAAPGASGDIKGPNMAAAHSTLYKRASAGPEVAP</sequence>
<dbReference type="EMBL" id="BNCQ01000025">
    <property type="protein sequence ID" value="GIM07887.1"/>
    <property type="molecule type" value="Genomic_DNA"/>
</dbReference>
<feature type="non-terminal residue" evidence="2">
    <location>
        <position position="151"/>
    </location>
</feature>
<gene>
    <name evidence="2" type="ORF">Vretimale_11919</name>
</gene>
<dbReference type="Proteomes" id="UP000722791">
    <property type="component" value="Unassembled WGS sequence"/>
</dbReference>
<name>A0A8J4GIH6_9CHLO</name>
<protein>
    <submittedName>
        <fullName evidence="2">Uncharacterized protein</fullName>
    </submittedName>
</protein>
<evidence type="ECO:0000313" key="2">
    <source>
        <dbReference type="EMBL" id="GIM07887.1"/>
    </source>
</evidence>
<comment type="caution">
    <text evidence="2">The sequence shown here is derived from an EMBL/GenBank/DDBJ whole genome shotgun (WGS) entry which is preliminary data.</text>
</comment>
<evidence type="ECO:0000313" key="3">
    <source>
        <dbReference type="Proteomes" id="UP000722791"/>
    </source>
</evidence>
<feature type="region of interest" description="Disordered" evidence="1">
    <location>
        <begin position="45"/>
        <end position="71"/>
    </location>
</feature>
<evidence type="ECO:0000256" key="1">
    <source>
        <dbReference type="SAM" id="MobiDB-lite"/>
    </source>
</evidence>